<dbReference type="OrthoDB" id="6272197at2759"/>
<protein>
    <recommendedName>
        <fullName evidence="4">TATA box binding protein (TBP)-associated factor, RNA polymerase I, A</fullName>
    </recommendedName>
</protein>
<dbReference type="PANTHER" id="PTHR32122">
    <property type="entry name" value="TATA BOX-BINDING PROTEIN ASSOCIATED FACTOR RNA POLYMERASE I SUBUNIT A"/>
    <property type="match status" value="1"/>
</dbReference>
<dbReference type="InterPro" id="IPR052669">
    <property type="entry name" value="SL1/TIF-IB_Component"/>
</dbReference>
<evidence type="ECO:0000256" key="1">
    <source>
        <dbReference type="SAM" id="MobiDB-lite"/>
    </source>
</evidence>
<dbReference type="Pfam" id="PF14929">
    <property type="entry name" value="TAF1_subA"/>
    <property type="match status" value="1"/>
</dbReference>
<name>A0A9Q0EHM2_9TELE</name>
<dbReference type="PANTHER" id="PTHR32122:SF1">
    <property type="entry name" value="TATA BOX-BINDING PROTEIN-ASSOCIATED FACTOR RNA POLYMERASE I SUBUNIT A"/>
    <property type="match status" value="1"/>
</dbReference>
<feature type="region of interest" description="Disordered" evidence="1">
    <location>
        <begin position="1"/>
        <end position="20"/>
    </location>
</feature>
<dbReference type="Proteomes" id="UP001148018">
    <property type="component" value="Unassembled WGS sequence"/>
</dbReference>
<proteinExistence type="predicted"/>
<evidence type="ECO:0008006" key="4">
    <source>
        <dbReference type="Google" id="ProtNLM"/>
    </source>
</evidence>
<sequence>MADLAMEPTPNDNVDGDGTPVNSLLNDFKSKSKLPLPDSTFFDQRIASGFHKSLRSCQQKLKDAMLHREWHKAAGYMSSYFQAIEDTHVSFAQQNTEIIWKTGTDILGHLPTTRTMHYNDFYEQMKLFGLSNYLLITLEHSFHLMVNGQIDEARHQLSIAETWRHGTMSEGQSLRVKLVKAYSSLLDFFTWCDKRDNFSTQAALSTDEMARLDMEGVFKKSTANLKEILKKPGVWDPFILSYVEMMEHYQQHKAVSKVLEDYAYSDSFPPNPNAHVYLYRHLKKLGVPEKKLRRALKVLHDLVPSHQLMPEYFALLLRSDKQEDFRGALGVSLLMLDYACWKTNVDAWKRLEAAVDKLKTEHVDNWNHMVGEEMASRRDWWPAFHFTHFHAKDDLAMDPALHRVKTELGRLLFPDPWPHTPGLRPLAPDSWAQTPGPTLLGSDPWPHTPGLRPLAPHSWAQTPGPRLLGSDPWPHTPGLRPLAPHSWAQTPGPTLLGSDPWPQTTGLRPLAPHPGLRPWPHTPGLRPLAPHSWAQTPGSRPLAPHSWAQTRFRLRM</sequence>
<gene>
    <name evidence="2" type="ORF">NHX12_026526</name>
</gene>
<feature type="compositionally biased region" description="Pro residues" evidence="1">
    <location>
        <begin position="511"/>
        <end position="521"/>
    </location>
</feature>
<evidence type="ECO:0000313" key="3">
    <source>
        <dbReference type="Proteomes" id="UP001148018"/>
    </source>
</evidence>
<reference evidence="2" key="1">
    <citation type="submission" date="2022-07" db="EMBL/GenBank/DDBJ databases">
        <title>Chromosome-level genome of Muraenolepis orangiensis.</title>
        <authorList>
            <person name="Kim J."/>
        </authorList>
    </citation>
    <scope>NUCLEOTIDE SEQUENCE</scope>
    <source>
        <strain evidence="2">KU_S4_2022</strain>
        <tissue evidence="2">Muscle</tissue>
    </source>
</reference>
<dbReference type="AlphaFoldDB" id="A0A9Q0EHM2"/>
<evidence type="ECO:0000313" key="2">
    <source>
        <dbReference type="EMBL" id="KAJ3607011.1"/>
    </source>
</evidence>
<dbReference type="EMBL" id="JANIIK010000042">
    <property type="protein sequence ID" value="KAJ3607011.1"/>
    <property type="molecule type" value="Genomic_DNA"/>
</dbReference>
<accession>A0A9Q0EHM2</accession>
<organism evidence="2 3">
    <name type="scientific">Muraenolepis orangiensis</name>
    <name type="common">Patagonian moray cod</name>
    <dbReference type="NCBI Taxonomy" id="630683"/>
    <lineage>
        <taxon>Eukaryota</taxon>
        <taxon>Metazoa</taxon>
        <taxon>Chordata</taxon>
        <taxon>Craniata</taxon>
        <taxon>Vertebrata</taxon>
        <taxon>Euteleostomi</taxon>
        <taxon>Actinopterygii</taxon>
        <taxon>Neopterygii</taxon>
        <taxon>Teleostei</taxon>
        <taxon>Neoteleostei</taxon>
        <taxon>Acanthomorphata</taxon>
        <taxon>Zeiogadaria</taxon>
        <taxon>Gadariae</taxon>
        <taxon>Gadiformes</taxon>
        <taxon>Muraenolepidoidei</taxon>
        <taxon>Muraenolepididae</taxon>
        <taxon>Muraenolepis</taxon>
    </lineage>
</organism>
<comment type="caution">
    <text evidence="2">The sequence shown here is derived from an EMBL/GenBank/DDBJ whole genome shotgun (WGS) entry which is preliminary data.</text>
</comment>
<dbReference type="InterPro" id="IPR039495">
    <property type="entry name" value="TAF1A"/>
</dbReference>
<dbReference type="GO" id="GO:0000120">
    <property type="term" value="C:RNA polymerase I transcription regulator complex"/>
    <property type="evidence" value="ECO:0007669"/>
    <property type="project" value="InterPro"/>
</dbReference>
<dbReference type="GO" id="GO:0006360">
    <property type="term" value="P:transcription by RNA polymerase I"/>
    <property type="evidence" value="ECO:0007669"/>
    <property type="project" value="InterPro"/>
</dbReference>
<feature type="region of interest" description="Disordered" evidence="1">
    <location>
        <begin position="430"/>
        <end position="527"/>
    </location>
</feature>
<keyword evidence="3" id="KW-1185">Reference proteome</keyword>